<evidence type="ECO:0000256" key="2">
    <source>
        <dbReference type="ARBA" id="ARBA00022475"/>
    </source>
</evidence>
<feature type="transmembrane region" description="Helical" evidence="7">
    <location>
        <begin position="52"/>
        <end position="74"/>
    </location>
</feature>
<feature type="transmembrane region" description="Helical" evidence="7">
    <location>
        <begin position="225"/>
        <end position="244"/>
    </location>
</feature>
<name>A0A915D071_9BILA</name>
<feature type="transmembrane region" description="Helical" evidence="7">
    <location>
        <begin position="134"/>
        <end position="155"/>
    </location>
</feature>
<comment type="subcellular location">
    <subcellularLocation>
        <location evidence="1">Cell membrane</location>
        <topology evidence="1">Multi-pass membrane protein</topology>
    </subcellularLocation>
</comment>
<dbReference type="Gene3D" id="1.20.1070.10">
    <property type="entry name" value="Rhodopsin 7-helix transmembrane proteins"/>
    <property type="match status" value="1"/>
</dbReference>
<keyword evidence="9" id="KW-1185">Reference proteome</keyword>
<evidence type="ECO:0000256" key="7">
    <source>
        <dbReference type="SAM" id="Phobius"/>
    </source>
</evidence>
<reference evidence="10" key="1">
    <citation type="submission" date="2022-11" db="UniProtKB">
        <authorList>
            <consortium name="WormBaseParasite"/>
        </authorList>
    </citation>
    <scope>IDENTIFICATION</scope>
</reference>
<dbReference type="Pfam" id="PF00001">
    <property type="entry name" value="7tm_1"/>
    <property type="match status" value="1"/>
</dbReference>
<keyword evidence="6" id="KW-0675">Receptor</keyword>
<evidence type="ECO:0000259" key="8">
    <source>
        <dbReference type="PROSITE" id="PS50262"/>
    </source>
</evidence>
<dbReference type="GO" id="GO:0004930">
    <property type="term" value="F:G protein-coupled receptor activity"/>
    <property type="evidence" value="ECO:0007669"/>
    <property type="project" value="InterPro"/>
</dbReference>
<feature type="transmembrane region" description="Helical" evidence="7">
    <location>
        <begin position="94"/>
        <end position="113"/>
    </location>
</feature>
<dbReference type="PANTHER" id="PTHR24241">
    <property type="entry name" value="NEUROPEPTIDE RECEPTOR-RELATED G-PROTEIN COUPLED RECEPTOR"/>
    <property type="match status" value="1"/>
</dbReference>
<evidence type="ECO:0000256" key="3">
    <source>
        <dbReference type="ARBA" id="ARBA00022692"/>
    </source>
</evidence>
<protein>
    <submittedName>
        <fullName evidence="10">G-protein coupled receptors family 1 profile domain-containing protein</fullName>
    </submittedName>
</protein>
<proteinExistence type="predicted"/>
<evidence type="ECO:0000256" key="6">
    <source>
        <dbReference type="ARBA" id="ARBA00023170"/>
    </source>
</evidence>
<evidence type="ECO:0000256" key="5">
    <source>
        <dbReference type="ARBA" id="ARBA00023136"/>
    </source>
</evidence>
<dbReference type="Proteomes" id="UP000887574">
    <property type="component" value="Unplaced"/>
</dbReference>
<evidence type="ECO:0000256" key="1">
    <source>
        <dbReference type="ARBA" id="ARBA00004651"/>
    </source>
</evidence>
<keyword evidence="3 7" id="KW-0812">Transmembrane</keyword>
<keyword evidence="4 7" id="KW-1133">Transmembrane helix</keyword>
<dbReference type="InterPro" id="IPR017452">
    <property type="entry name" value="GPCR_Rhodpsn_7TM"/>
</dbReference>
<feature type="transmembrane region" description="Helical" evidence="7">
    <location>
        <begin position="20"/>
        <end position="40"/>
    </location>
</feature>
<keyword evidence="2" id="KW-1003">Cell membrane</keyword>
<dbReference type="WBParaSite" id="jg14004">
    <property type="protein sequence ID" value="jg14004"/>
    <property type="gene ID" value="jg14004"/>
</dbReference>
<dbReference type="AlphaFoldDB" id="A0A915D071"/>
<dbReference type="SUPFAM" id="SSF81321">
    <property type="entry name" value="Family A G protein-coupled receptor-like"/>
    <property type="match status" value="1"/>
</dbReference>
<evidence type="ECO:0000313" key="10">
    <source>
        <dbReference type="WBParaSite" id="jg14004"/>
    </source>
</evidence>
<dbReference type="PROSITE" id="PS50262">
    <property type="entry name" value="G_PROTEIN_RECEP_F1_2"/>
    <property type="match status" value="1"/>
</dbReference>
<accession>A0A915D071</accession>
<keyword evidence="5 7" id="KW-0472">Membrane</keyword>
<dbReference type="GO" id="GO:0042277">
    <property type="term" value="F:peptide binding"/>
    <property type="evidence" value="ECO:0007669"/>
    <property type="project" value="TreeGrafter"/>
</dbReference>
<dbReference type="PANTHER" id="PTHR24241:SF170">
    <property type="entry name" value="G-PROTEIN COUPLED RECEPTORS FAMILY 1 PROFILE DOMAIN-CONTAINING PROTEIN"/>
    <property type="match status" value="1"/>
</dbReference>
<feature type="transmembrane region" description="Helical" evidence="7">
    <location>
        <begin position="175"/>
        <end position="204"/>
    </location>
</feature>
<feature type="transmembrane region" description="Helical" evidence="7">
    <location>
        <begin position="264"/>
        <end position="283"/>
    </location>
</feature>
<dbReference type="PRINTS" id="PR00237">
    <property type="entry name" value="GPCRRHODOPSN"/>
</dbReference>
<dbReference type="GO" id="GO:0005886">
    <property type="term" value="C:plasma membrane"/>
    <property type="evidence" value="ECO:0007669"/>
    <property type="project" value="UniProtKB-SubCell"/>
</dbReference>
<organism evidence="9 10">
    <name type="scientific">Ditylenchus dipsaci</name>
    <dbReference type="NCBI Taxonomy" id="166011"/>
    <lineage>
        <taxon>Eukaryota</taxon>
        <taxon>Metazoa</taxon>
        <taxon>Ecdysozoa</taxon>
        <taxon>Nematoda</taxon>
        <taxon>Chromadorea</taxon>
        <taxon>Rhabditida</taxon>
        <taxon>Tylenchina</taxon>
        <taxon>Tylenchomorpha</taxon>
        <taxon>Sphaerularioidea</taxon>
        <taxon>Anguinidae</taxon>
        <taxon>Anguininae</taxon>
        <taxon>Ditylenchus</taxon>
    </lineage>
</organism>
<dbReference type="CDD" id="cd00637">
    <property type="entry name" value="7tm_classA_rhodopsin-like"/>
    <property type="match status" value="1"/>
</dbReference>
<dbReference type="InterPro" id="IPR000276">
    <property type="entry name" value="GPCR_Rhodpsn"/>
</dbReference>
<dbReference type="GO" id="GO:0032870">
    <property type="term" value="P:cellular response to hormone stimulus"/>
    <property type="evidence" value="ECO:0007669"/>
    <property type="project" value="TreeGrafter"/>
</dbReference>
<sequence>MLWGVDPSLLSADALARASVILAVGLLLLFSAVVSICIILNNEVLHDVIGFYLISLALADLLCALLIVPLSIYSTLSPHWNFSGDDSFICKCSSYLHIVLLSSTIYTLAWIGVDRYSAFMKPSRYECEHTMTRCKCWILFSWITAILLACPIIVAKMEVNYYPEFELCVLNWSSTMAYSLTLGVLVLFPSICTVAFTSFGIFAAMQKPEELEDSQRSIVETDENFVVTLFVLISFILAWLPIILVQFLPSYLIHPADWGTMKFAFMWLAIGGSSSKLLIYLFTNQEFRKSFCSICRLCRRRRMSSDGNYIDNEESSQLTPNSSGCCCCLPKLNTSPSTPNNAVVSHMPEYGSFVHTTTTATNNRAATVYY</sequence>
<feature type="domain" description="G-protein coupled receptors family 1 profile" evidence="8">
    <location>
        <begin position="31"/>
        <end position="280"/>
    </location>
</feature>
<evidence type="ECO:0000256" key="4">
    <source>
        <dbReference type="ARBA" id="ARBA00022989"/>
    </source>
</evidence>
<evidence type="ECO:0000313" key="9">
    <source>
        <dbReference type="Proteomes" id="UP000887574"/>
    </source>
</evidence>